<keyword evidence="3" id="KW-1185">Reference proteome</keyword>
<dbReference type="HOGENOM" id="CLU_025806_0_0_1"/>
<name>S7RQG0_GLOTA</name>
<accession>S7RQG0</accession>
<protein>
    <submittedName>
        <fullName evidence="2">Uncharacterized protein</fullName>
    </submittedName>
</protein>
<evidence type="ECO:0000313" key="3">
    <source>
        <dbReference type="Proteomes" id="UP000030669"/>
    </source>
</evidence>
<sequence length="440" mass="46974">MSSSEERLSEEYVQDAFHSYLKSSLTQAKVERLLDVDMLSSAEGDLMITGPALCLYFAALRCTTHPPSVPLPRINKTTPPLELTGDNCPRPFIAFLAVWAHTVPEIQALPPEHQHDLARAICGLPALAAPPNPHLPRIAADLRAVAIEISQRRSFQERYSADLQAAIDAGEGGGGSARKVRASFAPPPAYDPSPSPSTGSPHPSPRADAFDLPSPHAPSHTHTRTPSTASGFLSPAGPEYLDPKAPLARPPSPSILTPHSPAIELIRETLYASLADVLARAPAIRALLARDPPRAYFAAVALAVLDVAATCVTPEGDVVGVLGTRLTLAECPPALRPFMVELGGIARAAREMEEQDDEAAMRLAAAGEDVPAPRLERVRNMLERGVGHDAGEREQGRRSVEGRAVAFANRVNALALGLTRLRAFRERQGEVFKVLAGVGT</sequence>
<dbReference type="KEGG" id="gtr:GLOTRDRAFT_110320"/>
<reference evidence="2 3" key="1">
    <citation type="journal article" date="2012" name="Science">
        <title>The Paleozoic origin of enzymatic lignin decomposition reconstructed from 31 fungal genomes.</title>
        <authorList>
            <person name="Floudas D."/>
            <person name="Binder M."/>
            <person name="Riley R."/>
            <person name="Barry K."/>
            <person name="Blanchette R.A."/>
            <person name="Henrissat B."/>
            <person name="Martinez A.T."/>
            <person name="Otillar R."/>
            <person name="Spatafora J.W."/>
            <person name="Yadav J.S."/>
            <person name="Aerts A."/>
            <person name="Benoit I."/>
            <person name="Boyd A."/>
            <person name="Carlson A."/>
            <person name="Copeland A."/>
            <person name="Coutinho P.M."/>
            <person name="de Vries R.P."/>
            <person name="Ferreira P."/>
            <person name="Findley K."/>
            <person name="Foster B."/>
            <person name="Gaskell J."/>
            <person name="Glotzer D."/>
            <person name="Gorecki P."/>
            <person name="Heitman J."/>
            <person name="Hesse C."/>
            <person name="Hori C."/>
            <person name="Igarashi K."/>
            <person name="Jurgens J.A."/>
            <person name="Kallen N."/>
            <person name="Kersten P."/>
            <person name="Kohler A."/>
            <person name="Kuees U."/>
            <person name="Kumar T.K.A."/>
            <person name="Kuo A."/>
            <person name="LaButti K."/>
            <person name="Larrondo L.F."/>
            <person name="Lindquist E."/>
            <person name="Ling A."/>
            <person name="Lombard V."/>
            <person name="Lucas S."/>
            <person name="Lundell T."/>
            <person name="Martin R."/>
            <person name="McLaughlin D.J."/>
            <person name="Morgenstern I."/>
            <person name="Morin E."/>
            <person name="Murat C."/>
            <person name="Nagy L.G."/>
            <person name="Nolan M."/>
            <person name="Ohm R.A."/>
            <person name="Patyshakuliyeva A."/>
            <person name="Rokas A."/>
            <person name="Ruiz-Duenas F.J."/>
            <person name="Sabat G."/>
            <person name="Salamov A."/>
            <person name="Samejima M."/>
            <person name="Schmutz J."/>
            <person name="Slot J.C."/>
            <person name="St John F."/>
            <person name="Stenlid J."/>
            <person name="Sun H."/>
            <person name="Sun S."/>
            <person name="Syed K."/>
            <person name="Tsang A."/>
            <person name="Wiebenga A."/>
            <person name="Young D."/>
            <person name="Pisabarro A."/>
            <person name="Eastwood D.C."/>
            <person name="Martin F."/>
            <person name="Cullen D."/>
            <person name="Grigoriev I.V."/>
            <person name="Hibbett D.S."/>
        </authorList>
    </citation>
    <scope>NUCLEOTIDE SEQUENCE [LARGE SCALE GENOMIC DNA]</scope>
    <source>
        <strain evidence="2 3">ATCC 11539</strain>
    </source>
</reference>
<dbReference type="AlphaFoldDB" id="S7RQG0"/>
<proteinExistence type="predicted"/>
<dbReference type="OrthoDB" id="3360715at2759"/>
<dbReference type="eggNOG" id="ENOG502RY3Y">
    <property type="taxonomic scope" value="Eukaryota"/>
</dbReference>
<dbReference type="Proteomes" id="UP000030669">
    <property type="component" value="Unassembled WGS sequence"/>
</dbReference>
<evidence type="ECO:0000313" key="2">
    <source>
        <dbReference type="EMBL" id="EPQ56825.1"/>
    </source>
</evidence>
<dbReference type="OMA" id="ALRCTTN"/>
<gene>
    <name evidence="2" type="ORF">GLOTRDRAFT_110320</name>
</gene>
<feature type="compositionally biased region" description="Pro residues" evidence="1">
    <location>
        <begin position="185"/>
        <end position="195"/>
    </location>
</feature>
<feature type="region of interest" description="Disordered" evidence="1">
    <location>
        <begin position="170"/>
        <end position="255"/>
    </location>
</feature>
<organism evidence="2 3">
    <name type="scientific">Gloeophyllum trabeum (strain ATCC 11539 / FP-39264 / Madison 617)</name>
    <name type="common">Brown rot fungus</name>
    <dbReference type="NCBI Taxonomy" id="670483"/>
    <lineage>
        <taxon>Eukaryota</taxon>
        <taxon>Fungi</taxon>
        <taxon>Dikarya</taxon>
        <taxon>Basidiomycota</taxon>
        <taxon>Agaricomycotina</taxon>
        <taxon>Agaricomycetes</taxon>
        <taxon>Gloeophyllales</taxon>
        <taxon>Gloeophyllaceae</taxon>
        <taxon>Gloeophyllum</taxon>
    </lineage>
</organism>
<dbReference type="GeneID" id="19299192"/>
<evidence type="ECO:0000256" key="1">
    <source>
        <dbReference type="SAM" id="MobiDB-lite"/>
    </source>
</evidence>
<dbReference type="EMBL" id="KB469299">
    <property type="protein sequence ID" value="EPQ56825.1"/>
    <property type="molecule type" value="Genomic_DNA"/>
</dbReference>
<dbReference type="RefSeq" id="XP_007864030.1">
    <property type="nucleotide sequence ID" value="XM_007865839.1"/>
</dbReference>